<feature type="compositionally biased region" description="Polar residues" evidence="1">
    <location>
        <begin position="233"/>
        <end position="261"/>
    </location>
</feature>
<dbReference type="SUPFAM" id="SSF48403">
    <property type="entry name" value="Ankyrin repeat"/>
    <property type="match status" value="1"/>
</dbReference>
<evidence type="ECO:0008006" key="4">
    <source>
        <dbReference type="Google" id="ProtNLM"/>
    </source>
</evidence>
<feature type="compositionally biased region" description="Basic and acidic residues" evidence="1">
    <location>
        <begin position="214"/>
        <end position="231"/>
    </location>
</feature>
<dbReference type="InterPro" id="IPR052374">
    <property type="entry name" value="SERAC1"/>
</dbReference>
<dbReference type="PANTHER" id="PTHR48182:SF3">
    <property type="entry name" value="DUF676 DOMAIN-CONTAINING PROTEIN"/>
    <property type="match status" value="1"/>
</dbReference>
<protein>
    <recommendedName>
        <fullName evidence="4">Ankyrin repeat protein</fullName>
    </recommendedName>
</protein>
<dbReference type="InterPro" id="IPR036770">
    <property type="entry name" value="Ankyrin_rpt-contain_sf"/>
</dbReference>
<dbReference type="EMBL" id="JAUKUA010000001">
    <property type="protein sequence ID" value="KAK0730918.1"/>
    <property type="molecule type" value="Genomic_DNA"/>
</dbReference>
<evidence type="ECO:0000313" key="2">
    <source>
        <dbReference type="EMBL" id="KAK0730918.1"/>
    </source>
</evidence>
<name>A0AA40BAY5_9PEZI</name>
<dbReference type="Proteomes" id="UP001172102">
    <property type="component" value="Unassembled WGS sequence"/>
</dbReference>
<feature type="region of interest" description="Disordered" evidence="1">
    <location>
        <begin position="1"/>
        <end position="44"/>
    </location>
</feature>
<feature type="region of interest" description="Disordered" evidence="1">
    <location>
        <begin position="825"/>
        <end position="848"/>
    </location>
</feature>
<sequence>MSDEEPKTGIPPSDDRTRAVRISVDESETPDATSQDKSKTGGLPTWLVHKKVREAESSQQPMDVTKLQAVDPAQAESAEPVTLSKVPDMSYRLEVVVSPLQGQPHYIDIVAVHDYDETTANWTYKDKEQVLRQEIDNIRLKKNKLQDEAERASLVSHEDRVSDVGKEREAVRRDTAGSSDTRATDLGPKLQFLRKSKKAKQSPTTRLGVAGIQTEKHYDDEHLGAEGREPGSNRPTEVGSSRASSTYGRISGPNWLQDTTMLPRTLPGARVLTFTYPKLNLGSESDQSDYLDKAASSLLNALGGARQPEECEKVPVVFIGAGFGGIIVQKMITLAASKEALSAKEKESQAAGKGVETERPPLTLDHIANVIFLDTSFPEEEDGDFKGFFPANVNVRMCAIVEVMEEMEWKDTDVESVWNEFWTSLCQGGHDTRLLWFHSTGRAHGVPKKRVLLSEDGCSQVITLHPLSLHRLRRLTSFPSLDDPGYKCIISRMCDDLMLKAVRNQKLKDLQSDLMRAGSSVNAKDERGLSLLHRAAIAPNPVGVNMLLGNQANSQARNLSGQTPLHYAIKMFCKDDPGDEATQEQLKKIIAQLLDFTRKSELYNSRDDEGMAPQDLLHDARECSCYPDPCRHDPIRELLNSHQPIVSHRLEERKDKPWKGWSPPDPDGLANKACVRSKAIVAEFYDRDGLGDSREDRQLLADYYVPSVLDLVYQKGLGPAKILSKLAERHVIQKGDVCCRWIHVPANNEQWLHDLFIRLRLIDSSMNGQRHNGHTVYNRYMVTQAKRYKKRSCRPSRFRLHLHPTSTASRRTPMLVIWRPRRWKTRGSRRSSGPKVEEEDGQASLRQKNSALRRMPLRCLCLFYHTRSTGKER</sequence>
<comment type="caution">
    <text evidence="2">The sequence shown here is derived from an EMBL/GenBank/DDBJ whole genome shotgun (WGS) entry which is preliminary data.</text>
</comment>
<feature type="region of interest" description="Disordered" evidence="1">
    <location>
        <begin position="147"/>
        <end position="261"/>
    </location>
</feature>
<feature type="compositionally biased region" description="Basic and acidic residues" evidence="1">
    <location>
        <begin position="1"/>
        <end position="18"/>
    </location>
</feature>
<dbReference type="Gene3D" id="1.25.40.20">
    <property type="entry name" value="Ankyrin repeat-containing domain"/>
    <property type="match status" value="1"/>
</dbReference>
<proteinExistence type="predicted"/>
<organism evidence="2 3">
    <name type="scientific">Lasiosphaeris hirsuta</name>
    <dbReference type="NCBI Taxonomy" id="260670"/>
    <lineage>
        <taxon>Eukaryota</taxon>
        <taxon>Fungi</taxon>
        <taxon>Dikarya</taxon>
        <taxon>Ascomycota</taxon>
        <taxon>Pezizomycotina</taxon>
        <taxon>Sordariomycetes</taxon>
        <taxon>Sordariomycetidae</taxon>
        <taxon>Sordariales</taxon>
        <taxon>Lasiosphaeriaceae</taxon>
        <taxon>Lasiosphaeris</taxon>
    </lineage>
</organism>
<evidence type="ECO:0000256" key="1">
    <source>
        <dbReference type="SAM" id="MobiDB-lite"/>
    </source>
</evidence>
<accession>A0AA40BAY5</accession>
<reference evidence="2" key="1">
    <citation type="submission" date="2023-06" db="EMBL/GenBank/DDBJ databases">
        <title>Genome-scale phylogeny and comparative genomics of the fungal order Sordariales.</title>
        <authorList>
            <consortium name="Lawrence Berkeley National Laboratory"/>
            <person name="Hensen N."/>
            <person name="Bonometti L."/>
            <person name="Westerberg I."/>
            <person name="Brannstrom I.O."/>
            <person name="Guillou S."/>
            <person name="Cros-Aarteil S."/>
            <person name="Calhoun S."/>
            <person name="Haridas S."/>
            <person name="Kuo A."/>
            <person name="Mondo S."/>
            <person name="Pangilinan J."/>
            <person name="Riley R."/>
            <person name="Labutti K."/>
            <person name="Andreopoulos B."/>
            <person name="Lipzen A."/>
            <person name="Chen C."/>
            <person name="Yanf M."/>
            <person name="Daum C."/>
            <person name="Ng V."/>
            <person name="Clum A."/>
            <person name="Steindorff A."/>
            <person name="Ohm R."/>
            <person name="Martin F."/>
            <person name="Silar P."/>
            <person name="Natvig D."/>
            <person name="Lalanne C."/>
            <person name="Gautier V."/>
            <person name="Ament-Velasquez S.L."/>
            <person name="Kruys A."/>
            <person name="Hutchinson M.I."/>
            <person name="Powell A.J."/>
            <person name="Barry K."/>
            <person name="Miller A.N."/>
            <person name="Grigoriev I.V."/>
            <person name="Debuchy R."/>
            <person name="Gladieux P."/>
            <person name="Thoren M.H."/>
            <person name="Johannesson H."/>
        </authorList>
    </citation>
    <scope>NUCLEOTIDE SEQUENCE</scope>
    <source>
        <strain evidence="2">SMH4607-1</strain>
    </source>
</reference>
<dbReference type="PANTHER" id="PTHR48182">
    <property type="entry name" value="PROTEIN SERAC1"/>
    <property type="match status" value="1"/>
</dbReference>
<gene>
    <name evidence="2" type="ORF">B0H67DRAFT_54411</name>
</gene>
<evidence type="ECO:0000313" key="3">
    <source>
        <dbReference type="Proteomes" id="UP001172102"/>
    </source>
</evidence>
<dbReference type="AlphaFoldDB" id="A0AA40BAY5"/>
<feature type="compositionally biased region" description="Basic and acidic residues" evidence="1">
    <location>
        <begin position="147"/>
        <end position="175"/>
    </location>
</feature>
<keyword evidence="3" id="KW-1185">Reference proteome</keyword>